<reference evidence="6" key="1">
    <citation type="submission" date="2025-08" db="UniProtKB">
        <authorList>
            <consortium name="RefSeq"/>
        </authorList>
    </citation>
    <scope>IDENTIFICATION</scope>
</reference>
<feature type="compositionally biased region" description="Pro residues" evidence="3">
    <location>
        <begin position="381"/>
        <end position="396"/>
    </location>
</feature>
<dbReference type="GO" id="GO:0005042">
    <property type="term" value="F:netrin receptor activity"/>
    <property type="evidence" value="ECO:0007669"/>
    <property type="project" value="UniProtKB-UniRule"/>
</dbReference>
<dbReference type="GO" id="GO:0005886">
    <property type="term" value="C:plasma membrane"/>
    <property type="evidence" value="ECO:0007669"/>
    <property type="project" value="UniProtKB-SubCell"/>
</dbReference>
<feature type="domain" description="ZU5" evidence="4">
    <location>
        <begin position="439"/>
        <end position="547"/>
    </location>
</feature>
<dbReference type="Proteomes" id="UP000694845">
    <property type="component" value="Unplaced"/>
</dbReference>
<dbReference type="InterPro" id="IPR000906">
    <property type="entry name" value="ZU5_dom"/>
</dbReference>
<comment type="function">
    <text evidence="1">Receptor for netrin required for axon guidance. Mediates axon repulsion of neuronal growth cones in the developing nervous system upon ligand binding.</text>
</comment>
<gene>
    <name evidence="6" type="primary">LOC110987158</name>
</gene>
<dbReference type="AlphaFoldDB" id="A0A8B7ZIE2"/>
<feature type="compositionally biased region" description="Basic and acidic residues" evidence="3">
    <location>
        <begin position="107"/>
        <end position="119"/>
    </location>
</feature>
<comment type="subcellular location">
    <subcellularLocation>
        <location evidence="1">Cell membrane</location>
        <topology evidence="1">Single-pass type I membrane protein</topology>
    </subcellularLocation>
</comment>
<dbReference type="Gene3D" id="2.60.220.30">
    <property type="match status" value="1"/>
</dbReference>
<name>A0A8B7ZIE2_ACAPL</name>
<keyword evidence="5" id="KW-1185">Reference proteome</keyword>
<protein>
    <recommendedName>
        <fullName evidence="1">Netrin receptor UNC5</fullName>
    </recommendedName>
</protein>
<dbReference type="OrthoDB" id="10564214at2759"/>
<feature type="region of interest" description="Disordered" evidence="3">
    <location>
        <begin position="340"/>
        <end position="403"/>
    </location>
</feature>
<dbReference type="PANTHER" id="PTHR12582:SF41">
    <property type="entry name" value="UNC5C-LIKE PROTEIN"/>
    <property type="match status" value="1"/>
</dbReference>
<dbReference type="OMA" id="PRRPNHE"/>
<feature type="compositionally biased region" description="Low complexity" evidence="3">
    <location>
        <begin position="80"/>
        <end position="90"/>
    </location>
</feature>
<feature type="region of interest" description="Disordered" evidence="3">
    <location>
        <begin position="103"/>
        <end position="136"/>
    </location>
</feature>
<feature type="coiled-coil region" evidence="2">
    <location>
        <begin position="834"/>
        <end position="861"/>
    </location>
</feature>
<comment type="similarity">
    <text evidence="1">Belongs to the unc-5 family.</text>
</comment>
<dbReference type="PANTHER" id="PTHR12582">
    <property type="entry name" value="NETRIN RECEPTOR UNC5"/>
    <property type="match status" value="1"/>
</dbReference>
<accession>A0A8B7ZIE2</accession>
<feature type="compositionally biased region" description="Basic and acidic residues" evidence="3">
    <location>
        <begin position="347"/>
        <end position="358"/>
    </location>
</feature>
<keyword evidence="2" id="KW-0175">Coiled coil</keyword>
<evidence type="ECO:0000313" key="6">
    <source>
        <dbReference type="RefSeq" id="XP_022105329.1"/>
    </source>
</evidence>
<dbReference type="Pfam" id="PF00791">
    <property type="entry name" value="ZU5"/>
    <property type="match status" value="1"/>
</dbReference>
<dbReference type="GeneID" id="110987158"/>
<dbReference type="SMART" id="SM00218">
    <property type="entry name" value="ZU5"/>
    <property type="match status" value="1"/>
</dbReference>
<evidence type="ECO:0000256" key="2">
    <source>
        <dbReference type="SAM" id="Coils"/>
    </source>
</evidence>
<proteinExistence type="inferred from homology"/>
<sequence>MSQRRRASAADTIAPASPTGGRQSSLIEDYDGKIPIVNRMSRDTTTLDEGFASLGNLNDDSREDARVTPGSFCKHRRPVSSSSFTTTSSSENENIIGDTRLAGVSGEAERSLMEDKEGSCKAQEGEGSPGASELLGKGNNISVPLATPGLSVKADYRCSPKRLPRASFDEAAQVVMKNGTKSGLVTQVTVDSINLNEVYSYAPNERKGSDVSEFSLVDIGSERSSSVDSAIDMTLRSRASVARASIYEPILESADLEERAAEPNVGTEEGGDLQVRPPTLDFPQHPPETCQTELRISAVNLHRPHPFVRFVRYILRLLSICIPRSLARSVPVPLTNYAFSGSEEDETHPSAAEDRKSSDAQNSCFPPPTLEPTWRSHPTHNPQPSPPPPPVSPPSTPRASASCPPDIPLKDFLLSFDRTRSKAEDAGLNVIGRMVQIANFAAAMLDSRGGFLSIDALDVHLYVPPGAIPFAELPQRVYIYVQGGLTSGRNYVTPYVHCGPSGYHFKKDVALTLPHCAKGDQEFTFEKTSSARSTVLQDPDVAVLIQSESVTLTMDHFCGIGAHGSCKSLLVCAFIKHIGKDLYIHIRVFNNTKVNFKEVEKEEQDQGFVLGPSRQELLEPQRENPVVITFQLSTEKWEITHPESTLVAEQRIQPEYLWRQCSSDSVETFPSKSFSARCPSLSGSDTFSGVLRVFQEGKEDAAVVLTIESPGKVGTFKKHPTSNELDALMFDELKRYDRICVAGLMDPCIFNKLCDKLDKPLDGGTNWHHLPEYLMEDGDHGHGWVASIEAKARSQGRSPTELVLITFFTASRGKGKQQTLRDLNSGLSKLCEARQDIQFAVDATERKLRECEDESKLTNKKRQSKDSKYYSSASVPEEFFKTVQIVEGPLV</sequence>
<organism evidence="5 6">
    <name type="scientific">Acanthaster planci</name>
    <name type="common">Crown-of-thorns starfish</name>
    <dbReference type="NCBI Taxonomy" id="133434"/>
    <lineage>
        <taxon>Eukaryota</taxon>
        <taxon>Metazoa</taxon>
        <taxon>Echinodermata</taxon>
        <taxon>Eleutherozoa</taxon>
        <taxon>Asterozoa</taxon>
        <taxon>Asteroidea</taxon>
        <taxon>Valvatacea</taxon>
        <taxon>Valvatida</taxon>
        <taxon>Acanthasteridae</taxon>
        <taxon>Acanthaster</taxon>
    </lineage>
</organism>
<evidence type="ECO:0000256" key="1">
    <source>
        <dbReference type="RuleBase" id="RU367033"/>
    </source>
</evidence>
<dbReference type="InterPro" id="IPR037936">
    <property type="entry name" value="UNC5A-D"/>
</dbReference>
<dbReference type="KEGG" id="aplc:110987158"/>
<dbReference type="PROSITE" id="PS51145">
    <property type="entry name" value="ZU5"/>
    <property type="match status" value="1"/>
</dbReference>
<feature type="region of interest" description="Disordered" evidence="3">
    <location>
        <begin position="257"/>
        <end position="276"/>
    </location>
</feature>
<keyword evidence="1" id="KW-0217">Developmental protein</keyword>
<dbReference type="RefSeq" id="XP_022105329.1">
    <property type="nucleotide sequence ID" value="XM_022249637.1"/>
</dbReference>
<evidence type="ECO:0000259" key="4">
    <source>
        <dbReference type="PROSITE" id="PS51145"/>
    </source>
</evidence>
<evidence type="ECO:0000313" key="5">
    <source>
        <dbReference type="Proteomes" id="UP000694845"/>
    </source>
</evidence>
<feature type="region of interest" description="Disordered" evidence="3">
    <location>
        <begin position="49"/>
        <end position="91"/>
    </location>
</feature>
<feature type="region of interest" description="Disordered" evidence="3">
    <location>
        <begin position="1"/>
        <end position="27"/>
    </location>
</feature>
<keyword evidence="1" id="KW-0675">Receptor</keyword>
<keyword evidence="1" id="KW-0393">Immunoglobulin domain</keyword>
<evidence type="ECO:0000256" key="3">
    <source>
        <dbReference type="SAM" id="MobiDB-lite"/>
    </source>
</evidence>